<dbReference type="PaxDb" id="4113-PGSC0003DMT400024764"/>
<dbReference type="EnsemblPlants" id="PGSC0003DMT400024764">
    <property type="protein sequence ID" value="PGSC0003DMT400024764"/>
    <property type="gene ID" value="PGSC0003DMG400009573"/>
</dbReference>
<proteinExistence type="predicted"/>
<feature type="compositionally biased region" description="Polar residues" evidence="1">
    <location>
        <begin position="18"/>
        <end position="27"/>
    </location>
</feature>
<accession>M1AKL1</accession>
<dbReference type="HOGENOM" id="CLU_2675908_0_0_1"/>
<evidence type="ECO:0000256" key="1">
    <source>
        <dbReference type="SAM" id="MobiDB-lite"/>
    </source>
</evidence>
<keyword evidence="3" id="KW-1185">Reference proteome</keyword>
<name>M1AKL1_SOLTU</name>
<reference evidence="2" key="2">
    <citation type="submission" date="2015-06" db="UniProtKB">
        <authorList>
            <consortium name="EnsemblPlants"/>
        </authorList>
    </citation>
    <scope>IDENTIFICATION</scope>
    <source>
        <strain evidence="2">DM1-3 516 R44</strain>
    </source>
</reference>
<feature type="compositionally biased region" description="Basic and acidic residues" evidence="1">
    <location>
        <begin position="1"/>
        <end position="11"/>
    </location>
</feature>
<dbReference type="Proteomes" id="UP000011115">
    <property type="component" value="Unassembled WGS sequence"/>
</dbReference>
<protein>
    <submittedName>
        <fullName evidence="2">Uncharacterized protein</fullName>
    </submittedName>
</protein>
<evidence type="ECO:0000313" key="2">
    <source>
        <dbReference type="EnsemblPlants" id="PGSC0003DMT400024764"/>
    </source>
</evidence>
<reference evidence="3" key="1">
    <citation type="journal article" date="2011" name="Nature">
        <title>Genome sequence and analysis of the tuber crop potato.</title>
        <authorList>
            <consortium name="The Potato Genome Sequencing Consortium"/>
        </authorList>
    </citation>
    <scope>NUCLEOTIDE SEQUENCE [LARGE SCALE GENOMIC DNA]</scope>
    <source>
        <strain evidence="3">cv. DM1-3 516 R44</strain>
    </source>
</reference>
<organism evidence="2 3">
    <name type="scientific">Solanum tuberosum</name>
    <name type="common">Potato</name>
    <dbReference type="NCBI Taxonomy" id="4113"/>
    <lineage>
        <taxon>Eukaryota</taxon>
        <taxon>Viridiplantae</taxon>
        <taxon>Streptophyta</taxon>
        <taxon>Embryophyta</taxon>
        <taxon>Tracheophyta</taxon>
        <taxon>Spermatophyta</taxon>
        <taxon>Magnoliopsida</taxon>
        <taxon>eudicotyledons</taxon>
        <taxon>Gunneridae</taxon>
        <taxon>Pentapetalae</taxon>
        <taxon>asterids</taxon>
        <taxon>lamiids</taxon>
        <taxon>Solanales</taxon>
        <taxon>Solanaceae</taxon>
        <taxon>Solanoideae</taxon>
        <taxon>Solaneae</taxon>
        <taxon>Solanum</taxon>
    </lineage>
</organism>
<dbReference type="InParanoid" id="M1AKL1"/>
<evidence type="ECO:0000313" key="3">
    <source>
        <dbReference type="Proteomes" id="UP000011115"/>
    </source>
</evidence>
<dbReference type="Gramene" id="PGSC0003DMT400024764">
    <property type="protein sequence ID" value="PGSC0003DMT400024764"/>
    <property type="gene ID" value="PGSC0003DMG400009573"/>
</dbReference>
<dbReference type="AlphaFoldDB" id="M1AKL1"/>
<feature type="region of interest" description="Disordered" evidence="1">
    <location>
        <begin position="1"/>
        <end position="29"/>
    </location>
</feature>
<sequence length="75" mass="8548">MKKRRPEDRLNHLASRRMSMSSPNAPNVISPKVTELEDAEGQSKTATNMTKGRIAEWIGDPDLLRRLVLRSDFVQ</sequence>